<dbReference type="AlphaFoldDB" id="A0A1I7RQZ3"/>
<sequence length="90" mass="10603">MERGFKKKWVILNPAQLERKVIDPIAPYMTPLSTFLDKHIRIPYLQVFKLLYSTQHYNADPEAVTNRINPDMIPSNLWPQNILRRNLSAL</sequence>
<reference evidence="1" key="2">
    <citation type="submission" date="2020-09" db="EMBL/GenBank/DDBJ databases">
        <authorList>
            <person name="Kikuchi T."/>
        </authorList>
    </citation>
    <scope>NUCLEOTIDE SEQUENCE</scope>
    <source>
        <strain evidence="1">Ka4C1</strain>
    </source>
</reference>
<dbReference type="EMBL" id="CAJFCV020000006">
    <property type="protein sequence ID" value="CAG9130763.1"/>
    <property type="molecule type" value="Genomic_DNA"/>
</dbReference>
<name>A0A1I7RQZ3_BURXY</name>
<dbReference type="Proteomes" id="UP000582659">
    <property type="component" value="Unassembled WGS sequence"/>
</dbReference>
<organism evidence="2 4">
    <name type="scientific">Bursaphelenchus xylophilus</name>
    <name type="common">Pinewood nematode worm</name>
    <name type="synonym">Aphelenchoides xylophilus</name>
    <dbReference type="NCBI Taxonomy" id="6326"/>
    <lineage>
        <taxon>Eukaryota</taxon>
        <taxon>Metazoa</taxon>
        <taxon>Ecdysozoa</taxon>
        <taxon>Nematoda</taxon>
        <taxon>Chromadorea</taxon>
        <taxon>Rhabditida</taxon>
        <taxon>Tylenchina</taxon>
        <taxon>Tylenchomorpha</taxon>
        <taxon>Aphelenchoidea</taxon>
        <taxon>Aphelenchoididae</taxon>
        <taxon>Bursaphelenchus</taxon>
    </lineage>
</organism>
<dbReference type="Proteomes" id="UP000659654">
    <property type="component" value="Unassembled WGS sequence"/>
</dbReference>
<dbReference type="EMBL" id="CAJFDI010000006">
    <property type="protein sequence ID" value="CAD5234768.1"/>
    <property type="molecule type" value="Genomic_DNA"/>
</dbReference>
<evidence type="ECO:0000313" key="4">
    <source>
        <dbReference type="WBParaSite" id="BXY_0313800.1"/>
    </source>
</evidence>
<gene>
    <name evidence="1" type="ORF">BXYJ_LOCUS14859</name>
</gene>
<proteinExistence type="predicted"/>
<accession>A0A1I7RQZ3</accession>
<dbReference type="Proteomes" id="UP000095284">
    <property type="component" value="Unplaced"/>
</dbReference>
<keyword evidence="3" id="KW-1185">Reference proteome</keyword>
<evidence type="ECO:0000313" key="3">
    <source>
        <dbReference type="Proteomes" id="UP000659654"/>
    </source>
</evidence>
<protein>
    <submittedName>
        <fullName evidence="1">(pine wood nematode) hypothetical protein</fullName>
    </submittedName>
</protein>
<reference evidence="4" key="1">
    <citation type="submission" date="2016-11" db="UniProtKB">
        <authorList>
            <consortium name="WormBaseParasite"/>
        </authorList>
    </citation>
    <scope>IDENTIFICATION</scope>
</reference>
<evidence type="ECO:0000313" key="1">
    <source>
        <dbReference type="EMBL" id="CAD5234768.1"/>
    </source>
</evidence>
<evidence type="ECO:0000313" key="2">
    <source>
        <dbReference type="Proteomes" id="UP000095284"/>
    </source>
</evidence>
<dbReference type="WBParaSite" id="BXY_0313800.1">
    <property type="protein sequence ID" value="BXY_0313800.1"/>
    <property type="gene ID" value="BXY_0313800"/>
</dbReference>